<evidence type="ECO:0000256" key="1">
    <source>
        <dbReference type="SAM" id="MobiDB-lite"/>
    </source>
</evidence>
<dbReference type="EMBL" id="JAUKUD010000007">
    <property type="protein sequence ID" value="KAK0738497.1"/>
    <property type="molecule type" value="Genomic_DNA"/>
</dbReference>
<gene>
    <name evidence="2" type="ORF">B0T18DRAFT_247888</name>
</gene>
<keyword evidence="3" id="KW-1185">Reference proteome</keyword>
<name>A0AA40BQF0_9PEZI</name>
<sequence length="104" mass="11632">MAAVRAPHSTTTGQLILSPPLCVTPTRIFPLPRYNTLDRIEPTIHFQSITEPPTPHTSHRTGENITPAGNHQGKTHSFPWRLAYRWCAEEGQAAFPSISPIPRR</sequence>
<protein>
    <submittedName>
        <fullName evidence="2">Uncharacterized protein</fullName>
    </submittedName>
</protein>
<dbReference type="AlphaFoldDB" id="A0AA40BQF0"/>
<dbReference type="Proteomes" id="UP001172155">
    <property type="component" value="Unassembled WGS sequence"/>
</dbReference>
<feature type="region of interest" description="Disordered" evidence="1">
    <location>
        <begin position="46"/>
        <end position="73"/>
    </location>
</feature>
<organism evidence="2 3">
    <name type="scientific">Schizothecium vesticola</name>
    <dbReference type="NCBI Taxonomy" id="314040"/>
    <lineage>
        <taxon>Eukaryota</taxon>
        <taxon>Fungi</taxon>
        <taxon>Dikarya</taxon>
        <taxon>Ascomycota</taxon>
        <taxon>Pezizomycotina</taxon>
        <taxon>Sordariomycetes</taxon>
        <taxon>Sordariomycetidae</taxon>
        <taxon>Sordariales</taxon>
        <taxon>Schizotheciaceae</taxon>
        <taxon>Schizothecium</taxon>
    </lineage>
</organism>
<proteinExistence type="predicted"/>
<evidence type="ECO:0000313" key="2">
    <source>
        <dbReference type="EMBL" id="KAK0738497.1"/>
    </source>
</evidence>
<reference evidence="2" key="1">
    <citation type="submission" date="2023-06" db="EMBL/GenBank/DDBJ databases">
        <title>Genome-scale phylogeny and comparative genomics of the fungal order Sordariales.</title>
        <authorList>
            <consortium name="Lawrence Berkeley National Laboratory"/>
            <person name="Hensen N."/>
            <person name="Bonometti L."/>
            <person name="Westerberg I."/>
            <person name="Brannstrom I.O."/>
            <person name="Guillou S."/>
            <person name="Cros-Aarteil S."/>
            <person name="Calhoun S."/>
            <person name="Haridas S."/>
            <person name="Kuo A."/>
            <person name="Mondo S."/>
            <person name="Pangilinan J."/>
            <person name="Riley R."/>
            <person name="LaButti K."/>
            <person name="Andreopoulos B."/>
            <person name="Lipzen A."/>
            <person name="Chen C."/>
            <person name="Yanf M."/>
            <person name="Daum C."/>
            <person name="Ng V."/>
            <person name="Clum A."/>
            <person name="Steindorff A."/>
            <person name="Ohm R."/>
            <person name="Martin F."/>
            <person name="Silar P."/>
            <person name="Natvig D."/>
            <person name="Lalanne C."/>
            <person name="Gautier V."/>
            <person name="Ament-velasquez S.L."/>
            <person name="Kruys A."/>
            <person name="Hutchinson M.I."/>
            <person name="Powell A.J."/>
            <person name="Barry K."/>
            <person name="Miller A.N."/>
            <person name="Grigoriev I.V."/>
            <person name="Debuchy R."/>
            <person name="Gladieux P."/>
            <person name="Thoren M.H."/>
            <person name="Johannesson H."/>
        </authorList>
    </citation>
    <scope>NUCLEOTIDE SEQUENCE</scope>
    <source>
        <strain evidence="2">SMH3187-1</strain>
    </source>
</reference>
<accession>A0AA40BQF0</accession>
<evidence type="ECO:0000313" key="3">
    <source>
        <dbReference type="Proteomes" id="UP001172155"/>
    </source>
</evidence>
<comment type="caution">
    <text evidence="2">The sequence shown here is derived from an EMBL/GenBank/DDBJ whole genome shotgun (WGS) entry which is preliminary data.</text>
</comment>